<keyword evidence="2" id="KW-1185">Reference proteome</keyword>
<dbReference type="PANTHER" id="PTHR10668">
    <property type="entry name" value="PHYTOENE DEHYDROGENASE"/>
    <property type="match status" value="1"/>
</dbReference>
<dbReference type="Gene3D" id="3.50.50.60">
    <property type="entry name" value="FAD/NAD(P)-binding domain"/>
    <property type="match status" value="1"/>
</dbReference>
<accession>A0ABW1QYZ0</accession>
<dbReference type="Proteomes" id="UP001596098">
    <property type="component" value="Unassembled WGS sequence"/>
</dbReference>
<sequence length="472" mass="49699">MTQAVVVGSGPNGLAAAITLARAGVQVTVLEAEDVPGGGARTSEHTVPGLLHDDCSAFHPTGVISPFFAGLDLHEHGLQWLWPEIDLAHPLPDGRAALLSRDMDVTVASLDVDGDRWRRVFAPLAADVDALLDDVFRPLLHVPSHPLRLARFGAFSVLPATVAARLFRDEPARALLTGVAAHLFGRLDVPLTASVGMLLASAGHRAGWPVAQGGSGAIAAALVSVLESYGGQVRTGVRVADMAQVREVYGRDPDVLMLDLAPEGVLRLVGDTMPLRVRRAYQRFRYGPAAFKVDFAVRGHVPWTNPDVRRAGTVHLGGTARQVAAAEAAIARGEMPQEPFVLVGQQYLADPSRSVGDLHPVWAYAHVPHGWTGDATAVITAQIEKYAPGFTGQVEASFSRDVAAMTAHNANYVGGDISAGANTPWQIVARPRAALDPYRVGPGTWICSSSTPPGGGVHGMCGHNAALSVLSA</sequence>
<dbReference type="PANTHER" id="PTHR10668:SF105">
    <property type="entry name" value="DEHYDROGENASE-RELATED"/>
    <property type="match status" value="1"/>
</dbReference>
<dbReference type="Pfam" id="PF13450">
    <property type="entry name" value="NAD_binding_8"/>
    <property type="match status" value="1"/>
</dbReference>
<evidence type="ECO:0000313" key="1">
    <source>
        <dbReference type="EMBL" id="MFC6154766.1"/>
    </source>
</evidence>
<proteinExistence type="predicted"/>
<dbReference type="EMBL" id="JBHSQI010000009">
    <property type="protein sequence ID" value="MFC6154766.1"/>
    <property type="molecule type" value="Genomic_DNA"/>
</dbReference>
<evidence type="ECO:0000313" key="2">
    <source>
        <dbReference type="Proteomes" id="UP001596098"/>
    </source>
</evidence>
<organism evidence="1 2">
    <name type="scientific">Nocardioides yefusunii</name>
    <dbReference type="NCBI Taxonomy" id="2500546"/>
    <lineage>
        <taxon>Bacteria</taxon>
        <taxon>Bacillati</taxon>
        <taxon>Actinomycetota</taxon>
        <taxon>Actinomycetes</taxon>
        <taxon>Propionibacteriales</taxon>
        <taxon>Nocardioidaceae</taxon>
        <taxon>Nocardioides</taxon>
    </lineage>
</organism>
<reference evidence="2" key="1">
    <citation type="journal article" date="2019" name="Int. J. Syst. Evol. Microbiol.">
        <title>The Global Catalogue of Microorganisms (GCM) 10K type strain sequencing project: providing services to taxonomists for standard genome sequencing and annotation.</title>
        <authorList>
            <consortium name="The Broad Institute Genomics Platform"/>
            <consortium name="The Broad Institute Genome Sequencing Center for Infectious Disease"/>
            <person name="Wu L."/>
            <person name="Ma J."/>
        </authorList>
    </citation>
    <scope>NUCLEOTIDE SEQUENCE [LARGE SCALE GENOMIC DNA]</scope>
    <source>
        <strain evidence="2">DFY28</strain>
    </source>
</reference>
<dbReference type="PRINTS" id="PR00411">
    <property type="entry name" value="PNDRDTASEI"/>
</dbReference>
<name>A0ABW1QYZ0_9ACTN</name>
<dbReference type="RefSeq" id="WP_128219185.1">
    <property type="nucleotide sequence ID" value="NZ_CP034929.1"/>
</dbReference>
<dbReference type="InterPro" id="IPR036188">
    <property type="entry name" value="FAD/NAD-bd_sf"/>
</dbReference>
<gene>
    <name evidence="1" type="ORF">ACFPWU_13940</name>
</gene>
<comment type="caution">
    <text evidence="1">The sequence shown here is derived from an EMBL/GenBank/DDBJ whole genome shotgun (WGS) entry which is preliminary data.</text>
</comment>
<dbReference type="SUPFAM" id="SSF51905">
    <property type="entry name" value="FAD/NAD(P)-binding domain"/>
    <property type="match status" value="1"/>
</dbReference>
<protein>
    <submittedName>
        <fullName evidence="1">Phytoene desaturase family protein</fullName>
    </submittedName>
</protein>